<dbReference type="Proteomes" id="UP000007014">
    <property type="component" value="Chromosome 10"/>
</dbReference>
<dbReference type="KEGG" id="cme:CYME_CMJ248C"/>
<keyword evidence="4" id="KW-0408">Iron</keyword>
<feature type="domain" description="CcmH/CycL/Ccl2/NrfF N-terminal" evidence="5">
    <location>
        <begin position="21"/>
        <end position="123"/>
    </location>
</feature>
<dbReference type="Gramene" id="CMJ248CT">
    <property type="protein sequence ID" value="CMJ248CT"/>
    <property type="gene ID" value="CMJ248C"/>
</dbReference>
<keyword evidence="2" id="KW-0349">Heme</keyword>
<dbReference type="HOGENOM" id="CLU_1498383_0_0_1"/>
<dbReference type="Pfam" id="PF03918">
    <property type="entry name" value="CcmH"/>
    <property type="match status" value="1"/>
</dbReference>
<protein>
    <submittedName>
        <fullName evidence="6">Similar to cytochrome c-type biogenesis protein ccmH</fullName>
    </submittedName>
</protein>
<proteinExistence type="inferred from homology"/>
<evidence type="ECO:0000313" key="7">
    <source>
        <dbReference type="Proteomes" id="UP000007014"/>
    </source>
</evidence>
<dbReference type="OrthoDB" id="2020000at2759"/>
<keyword evidence="3" id="KW-0479">Metal-binding</keyword>
<evidence type="ECO:0000256" key="2">
    <source>
        <dbReference type="ARBA" id="ARBA00022617"/>
    </source>
</evidence>
<dbReference type="Gene3D" id="1.10.8.640">
    <property type="entry name" value="Cytochrome C biogenesis protein"/>
    <property type="match status" value="1"/>
</dbReference>
<sequence>MSDPRNPAGTADQVDEKEILLNEKAKALFRAIRCLECGSGQNIEFSNAPTAVALRDRVRKLLRDGLDSETIRDYLTQEYGQSVWFQESDIFWTDPVLRGLWLGGALLGGLVGVTVLRRRGTLSLTSKTLASPRLLTKTQIRQLTQQIVGQRWRWSAAEERTLQTILSPPAQQSGVTRKSP</sequence>
<dbReference type="RefSeq" id="XP_005534965.1">
    <property type="nucleotide sequence ID" value="XM_005534908.1"/>
</dbReference>
<evidence type="ECO:0000256" key="3">
    <source>
        <dbReference type="ARBA" id="ARBA00022723"/>
    </source>
</evidence>
<comment type="similarity">
    <text evidence="1">Belongs to the CcmH/CycL/Ccl2/NrfF family.</text>
</comment>
<dbReference type="PANTHER" id="PTHR47601:SF1">
    <property type="entry name" value="CYTOCHROME C-TYPE BIOGENESIS CCMH-LIKE MITOCHONDRIAL PROTEIN"/>
    <property type="match status" value="1"/>
</dbReference>
<evidence type="ECO:0000313" key="6">
    <source>
        <dbReference type="EMBL" id="BAM80358.1"/>
    </source>
</evidence>
<dbReference type="InterPro" id="IPR005616">
    <property type="entry name" value="CcmH/CycL/Ccl2/NrfF_N"/>
</dbReference>
<gene>
    <name evidence="6" type="ORF">CYME_CMJ248C</name>
</gene>
<reference evidence="6 7" key="2">
    <citation type="journal article" date="2007" name="BMC Biol.">
        <title>A 100%-complete sequence reveals unusually simple genomic features in the hot-spring red alga Cyanidioschyzon merolae.</title>
        <authorList>
            <person name="Nozaki H."/>
            <person name="Takano H."/>
            <person name="Misumi O."/>
            <person name="Terasawa K."/>
            <person name="Matsuzaki M."/>
            <person name="Maruyama S."/>
            <person name="Nishida K."/>
            <person name="Yagisawa F."/>
            <person name="Yoshida Y."/>
            <person name="Fujiwara T."/>
            <person name="Takio S."/>
            <person name="Tamura K."/>
            <person name="Chung S.J."/>
            <person name="Nakamura S."/>
            <person name="Kuroiwa H."/>
            <person name="Tanaka K."/>
            <person name="Sato N."/>
            <person name="Kuroiwa T."/>
        </authorList>
    </citation>
    <scope>NUCLEOTIDE SEQUENCE [LARGE SCALE GENOMIC DNA]</scope>
    <source>
        <strain evidence="6 7">10D</strain>
    </source>
</reference>
<keyword evidence="7" id="KW-1185">Reference proteome</keyword>
<dbReference type="GO" id="GO:0046872">
    <property type="term" value="F:metal ion binding"/>
    <property type="evidence" value="ECO:0007669"/>
    <property type="project" value="UniProtKB-KW"/>
</dbReference>
<accession>M1VHJ0</accession>
<organism evidence="6 7">
    <name type="scientific">Cyanidioschyzon merolae (strain NIES-3377 / 10D)</name>
    <name type="common">Unicellular red alga</name>
    <dbReference type="NCBI Taxonomy" id="280699"/>
    <lineage>
        <taxon>Eukaryota</taxon>
        <taxon>Rhodophyta</taxon>
        <taxon>Bangiophyceae</taxon>
        <taxon>Cyanidiales</taxon>
        <taxon>Cyanidiaceae</taxon>
        <taxon>Cyanidioschyzon</taxon>
    </lineage>
</organism>
<dbReference type="GeneID" id="16993970"/>
<dbReference type="InterPro" id="IPR038297">
    <property type="entry name" value="CcmH/CycL/NrfF/Ccl2_sf"/>
</dbReference>
<name>M1VHJ0_CYAM1</name>
<dbReference type="CDD" id="cd16378">
    <property type="entry name" value="CcmH_N"/>
    <property type="match status" value="1"/>
</dbReference>
<evidence type="ECO:0000256" key="4">
    <source>
        <dbReference type="ARBA" id="ARBA00023004"/>
    </source>
</evidence>
<dbReference type="EMBL" id="AP006492">
    <property type="protein sequence ID" value="BAM80358.1"/>
    <property type="molecule type" value="Genomic_DNA"/>
</dbReference>
<evidence type="ECO:0000259" key="5">
    <source>
        <dbReference type="Pfam" id="PF03918"/>
    </source>
</evidence>
<reference evidence="6 7" key="1">
    <citation type="journal article" date="2004" name="Nature">
        <title>Genome sequence of the ultrasmall unicellular red alga Cyanidioschyzon merolae 10D.</title>
        <authorList>
            <person name="Matsuzaki M."/>
            <person name="Misumi O."/>
            <person name="Shin-i T."/>
            <person name="Maruyama S."/>
            <person name="Takahara M."/>
            <person name="Miyagishima S."/>
            <person name="Mori T."/>
            <person name="Nishida K."/>
            <person name="Yagisawa F."/>
            <person name="Nishida K."/>
            <person name="Yoshida Y."/>
            <person name="Nishimura Y."/>
            <person name="Nakao S."/>
            <person name="Kobayashi T."/>
            <person name="Momoyama Y."/>
            <person name="Higashiyama T."/>
            <person name="Minoda A."/>
            <person name="Sano M."/>
            <person name="Nomoto H."/>
            <person name="Oishi K."/>
            <person name="Hayashi H."/>
            <person name="Ohta F."/>
            <person name="Nishizaka S."/>
            <person name="Haga S."/>
            <person name="Miura S."/>
            <person name="Morishita T."/>
            <person name="Kabeya Y."/>
            <person name="Terasawa K."/>
            <person name="Suzuki Y."/>
            <person name="Ishii Y."/>
            <person name="Asakawa S."/>
            <person name="Takano H."/>
            <person name="Ohta N."/>
            <person name="Kuroiwa H."/>
            <person name="Tanaka K."/>
            <person name="Shimizu N."/>
            <person name="Sugano S."/>
            <person name="Sato N."/>
            <person name="Nozaki H."/>
            <person name="Ogasawara N."/>
            <person name="Kohara Y."/>
            <person name="Kuroiwa T."/>
        </authorList>
    </citation>
    <scope>NUCLEOTIDE SEQUENCE [LARGE SCALE GENOMIC DNA]</scope>
    <source>
        <strain evidence="6 7">10D</strain>
    </source>
</reference>
<evidence type="ECO:0000256" key="1">
    <source>
        <dbReference type="ARBA" id="ARBA00010342"/>
    </source>
</evidence>
<dbReference type="PANTHER" id="PTHR47601">
    <property type="match status" value="1"/>
</dbReference>
<dbReference type="AlphaFoldDB" id="M1VHJ0"/>